<dbReference type="EMBL" id="NMWX01000006">
    <property type="protein sequence ID" value="OZF99237.1"/>
    <property type="molecule type" value="Genomic_DNA"/>
</dbReference>
<reference evidence="2 5" key="3">
    <citation type="submission" date="2019-12" db="EMBL/GenBank/DDBJ databases">
        <title>Chromosome-level assembly of the Caenorhabditis remanei genome.</title>
        <authorList>
            <person name="Teterina A.A."/>
            <person name="Willis J.H."/>
            <person name="Phillips P.C."/>
        </authorList>
    </citation>
    <scope>NUCLEOTIDE SEQUENCE [LARGE SCALE GENOMIC DNA]</scope>
    <source>
        <strain evidence="2 5">PX506</strain>
        <tissue evidence="2">Whole organism</tissue>
    </source>
</reference>
<evidence type="ECO:0000313" key="4">
    <source>
        <dbReference type="Proteomes" id="UP000216624"/>
    </source>
</evidence>
<keyword evidence="4" id="KW-1185">Reference proteome</keyword>
<feature type="non-terminal residue" evidence="3">
    <location>
        <position position="1"/>
    </location>
</feature>
<reference evidence="3" key="2">
    <citation type="submission" date="2017-08" db="EMBL/GenBank/DDBJ databases">
        <authorList>
            <person name="de Groot N.N."/>
        </authorList>
    </citation>
    <scope>NUCLEOTIDE SEQUENCE [LARGE SCALE GENOMIC DNA]</scope>
    <source>
        <strain evidence="3">PX439</strain>
    </source>
</reference>
<name>A0A261AN83_CAERE</name>
<dbReference type="EMBL" id="WUAV01000001">
    <property type="protein sequence ID" value="KAF1769904.1"/>
    <property type="molecule type" value="Genomic_DNA"/>
</dbReference>
<accession>A0A261AN83</accession>
<reference evidence="4" key="1">
    <citation type="submission" date="2017-08" db="EMBL/GenBank/DDBJ databases">
        <authorList>
            <person name="Fierst J.L."/>
        </authorList>
    </citation>
    <scope>NUCLEOTIDE SEQUENCE [LARGE SCALE GENOMIC DNA]</scope>
    <source>
        <strain evidence="4">PX439</strain>
    </source>
</reference>
<evidence type="ECO:0000313" key="3">
    <source>
        <dbReference type="EMBL" id="OZF99237.1"/>
    </source>
</evidence>
<organism evidence="3 4">
    <name type="scientific">Caenorhabditis remanei</name>
    <name type="common">Caenorhabditis vulgaris</name>
    <dbReference type="NCBI Taxonomy" id="31234"/>
    <lineage>
        <taxon>Eukaryota</taxon>
        <taxon>Metazoa</taxon>
        <taxon>Ecdysozoa</taxon>
        <taxon>Nematoda</taxon>
        <taxon>Chromadorea</taxon>
        <taxon>Rhabditida</taxon>
        <taxon>Rhabditina</taxon>
        <taxon>Rhabditomorpha</taxon>
        <taxon>Rhabditoidea</taxon>
        <taxon>Rhabditidae</taxon>
        <taxon>Peloderinae</taxon>
        <taxon>Caenorhabditis</taxon>
    </lineage>
</organism>
<dbReference type="Proteomes" id="UP000216624">
    <property type="component" value="Unassembled WGS sequence"/>
</dbReference>
<proteinExistence type="predicted"/>
<evidence type="ECO:0000313" key="5">
    <source>
        <dbReference type="Proteomes" id="UP000483820"/>
    </source>
</evidence>
<evidence type="ECO:0000256" key="1">
    <source>
        <dbReference type="SAM" id="MobiDB-lite"/>
    </source>
</evidence>
<feature type="region of interest" description="Disordered" evidence="1">
    <location>
        <begin position="97"/>
        <end position="134"/>
    </location>
</feature>
<feature type="compositionally biased region" description="Polar residues" evidence="1">
    <location>
        <begin position="97"/>
        <end position="120"/>
    </location>
</feature>
<evidence type="ECO:0000313" key="2">
    <source>
        <dbReference type="EMBL" id="KAF1769904.1"/>
    </source>
</evidence>
<sequence length="210" mass="23886">MMEHDKSNILTKLFSKLIANASKSNLRVWIERFILHHKQDSYSITQTETTDSVIRHQQAEPVLHNDPPARQDQNAFYEGNATPFDVMDGIRRNKPTAKTENHQNVPGPSHEGQGSSSGNQRAPPGGAGDQENQERRGRFNIRHVPNDAMLWDGHLDHTDNLPGYRHPEPIAEWTPQLERQLQQADALAREEARSEAIRVKILREQSPSEL</sequence>
<gene>
    <name evidence="3" type="ORF">FL82_04543</name>
    <name evidence="2" type="ORF">GCK72_001721</name>
</gene>
<dbReference type="AlphaFoldDB" id="A0A261AN83"/>
<protein>
    <submittedName>
        <fullName evidence="3">Uncharacterized protein</fullName>
    </submittedName>
</protein>
<comment type="caution">
    <text evidence="3">The sequence shown here is derived from an EMBL/GenBank/DDBJ whole genome shotgun (WGS) entry which is preliminary data.</text>
</comment>
<dbReference type="Proteomes" id="UP000483820">
    <property type="component" value="Chromosome I"/>
</dbReference>